<evidence type="ECO:0008006" key="3">
    <source>
        <dbReference type="Google" id="ProtNLM"/>
    </source>
</evidence>
<name>A0ABU6RGE6_9FABA</name>
<comment type="caution">
    <text evidence="1">The sequence shown here is derived from an EMBL/GenBank/DDBJ whole genome shotgun (WGS) entry which is preliminary data.</text>
</comment>
<dbReference type="EMBL" id="JASCZI010030482">
    <property type="protein sequence ID" value="MED6123000.1"/>
    <property type="molecule type" value="Genomic_DNA"/>
</dbReference>
<accession>A0ABU6RGE6</accession>
<proteinExistence type="predicted"/>
<sequence>MGFWVLRCSSGSKKWHPLSLPPTLHSGRSLWDCLIWRDKLFLEVGSLYDPQNMIFYVYDPQTDDSWKQLIRIPFFYYDHLKNHPPSIMPVLSLGDVGNCNVAMMWTWPAEEDGYPPNPHEFKIHALLVDNEEYCIRGNQCLDEVSEAIIPSSFDFHDINVNFVDLGKASGKWLGLLKCPTAPFFSPLASGKWLGLLKCLVSDSNLGGGMYAKGDMATSNPPKGALNMA</sequence>
<evidence type="ECO:0000313" key="2">
    <source>
        <dbReference type="Proteomes" id="UP001341840"/>
    </source>
</evidence>
<reference evidence="1 2" key="1">
    <citation type="journal article" date="2023" name="Plants (Basel)">
        <title>Bridging the Gap: Combining Genomics and Transcriptomics Approaches to Understand Stylosanthes scabra, an Orphan Legume from the Brazilian Caatinga.</title>
        <authorList>
            <person name="Ferreira-Neto J.R.C."/>
            <person name="da Silva M.D."/>
            <person name="Binneck E."/>
            <person name="de Melo N.F."/>
            <person name="da Silva R.H."/>
            <person name="de Melo A.L.T.M."/>
            <person name="Pandolfi V."/>
            <person name="Bustamante F.O."/>
            <person name="Brasileiro-Vidal A.C."/>
            <person name="Benko-Iseppon A.M."/>
        </authorList>
    </citation>
    <scope>NUCLEOTIDE SEQUENCE [LARGE SCALE GENOMIC DNA]</scope>
    <source>
        <tissue evidence="1">Leaves</tissue>
    </source>
</reference>
<keyword evidence="2" id="KW-1185">Reference proteome</keyword>
<evidence type="ECO:0000313" key="1">
    <source>
        <dbReference type="EMBL" id="MED6123000.1"/>
    </source>
</evidence>
<organism evidence="1 2">
    <name type="scientific">Stylosanthes scabra</name>
    <dbReference type="NCBI Taxonomy" id="79078"/>
    <lineage>
        <taxon>Eukaryota</taxon>
        <taxon>Viridiplantae</taxon>
        <taxon>Streptophyta</taxon>
        <taxon>Embryophyta</taxon>
        <taxon>Tracheophyta</taxon>
        <taxon>Spermatophyta</taxon>
        <taxon>Magnoliopsida</taxon>
        <taxon>eudicotyledons</taxon>
        <taxon>Gunneridae</taxon>
        <taxon>Pentapetalae</taxon>
        <taxon>rosids</taxon>
        <taxon>fabids</taxon>
        <taxon>Fabales</taxon>
        <taxon>Fabaceae</taxon>
        <taxon>Papilionoideae</taxon>
        <taxon>50 kb inversion clade</taxon>
        <taxon>dalbergioids sensu lato</taxon>
        <taxon>Dalbergieae</taxon>
        <taxon>Pterocarpus clade</taxon>
        <taxon>Stylosanthes</taxon>
    </lineage>
</organism>
<gene>
    <name evidence="1" type="ORF">PIB30_045209</name>
</gene>
<protein>
    <recommendedName>
        <fullName evidence="3">F-box protein</fullName>
    </recommendedName>
</protein>
<dbReference type="Proteomes" id="UP001341840">
    <property type="component" value="Unassembled WGS sequence"/>
</dbReference>